<evidence type="ECO:0000256" key="7">
    <source>
        <dbReference type="SAM" id="Phobius"/>
    </source>
</evidence>
<feature type="transmembrane region" description="Helical" evidence="7">
    <location>
        <begin position="333"/>
        <end position="358"/>
    </location>
</feature>
<dbReference type="InterPro" id="IPR003838">
    <property type="entry name" value="ABC3_permease_C"/>
</dbReference>
<dbReference type="PANTHER" id="PTHR30572:SF4">
    <property type="entry name" value="ABC TRANSPORTER PERMEASE YTRF"/>
    <property type="match status" value="1"/>
</dbReference>
<evidence type="ECO:0000313" key="9">
    <source>
        <dbReference type="EMBL" id="OOR20037.1"/>
    </source>
</evidence>
<gene>
    <name evidence="9" type="ORF">BW892_24705</name>
</gene>
<keyword evidence="4 7" id="KW-1133">Transmembrane helix</keyword>
<dbReference type="AlphaFoldDB" id="A0A1S9UCV2"/>
<feature type="transmembrane region" description="Helical" evidence="7">
    <location>
        <begin position="288"/>
        <end position="313"/>
    </location>
</feature>
<comment type="subcellular location">
    <subcellularLocation>
        <location evidence="1">Cell membrane</location>
        <topology evidence="1">Multi-pass membrane protein</topology>
    </subcellularLocation>
</comment>
<dbReference type="PANTHER" id="PTHR30572">
    <property type="entry name" value="MEMBRANE COMPONENT OF TRANSPORTER-RELATED"/>
    <property type="match status" value="1"/>
</dbReference>
<keyword evidence="3 7" id="KW-0812">Transmembrane</keyword>
<evidence type="ECO:0000313" key="10">
    <source>
        <dbReference type="Proteomes" id="UP000191124"/>
    </source>
</evidence>
<accession>A0A1S9UCV2</accession>
<dbReference type="Proteomes" id="UP000191124">
    <property type="component" value="Unassembled WGS sequence"/>
</dbReference>
<comment type="caution">
    <text evidence="9">The sequence shown here is derived from an EMBL/GenBank/DDBJ whole genome shotgun (WGS) entry which is preliminary data.</text>
</comment>
<evidence type="ECO:0000256" key="3">
    <source>
        <dbReference type="ARBA" id="ARBA00022692"/>
    </source>
</evidence>
<proteinExistence type="inferred from homology"/>
<dbReference type="EMBL" id="MUAL01000090">
    <property type="protein sequence ID" value="OOR20037.1"/>
    <property type="molecule type" value="Genomic_DNA"/>
</dbReference>
<keyword evidence="2" id="KW-1003">Cell membrane</keyword>
<evidence type="ECO:0000256" key="5">
    <source>
        <dbReference type="ARBA" id="ARBA00023136"/>
    </source>
</evidence>
<protein>
    <submittedName>
        <fullName evidence="9">ABC transporter permease</fullName>
    </submittedName>
</protein>
<name>A0A1S9UCV2_BACCE</name>
<dbReference type="GO" id="GO:0022857">
    <property type="term" value="F:transmembrane transporter activity"/>
    <property type="evidence" value="ECO:0007669"/>
    <property type="project" value="TreeGrafter"/>
</dbReference>
<evidence type="ECO:0000256" key="6">
    <source>
        <dbReference type="ARBA" id="ARBA00038076"/>
    </source>
</evidence>
<evidence type="ECO:0000256" key="4">
    <source>
        <dbReference type="ARBA" id="ARBA00022989"/>
    </source>
</evidence>
<comment type="similarity">
    <text evidence="6">Belongs to the ABC-4 integral membrane protein family.</text>
</comment>
<reference evidence="9 10" key="1">
    <citation type="submission" date="2017-01" db="EMBL/GenBank/DDBJ databases">
        <title>Bacillus cereus isolates.</title>
        <authorList>
            <person name="Beno S.M."/>
        </authorList>
    </citation>
    <scope>NUCLEOTIDE SEQUENCE [LARGE SCALE GENOMIC DNA]</scope>
    <source>
        <strain evidence="9 10">FSL M7-1219</strain>
    </source>
</reference>
<sequence>MRIKSALIALKNRLLISMFLLLQFTFGLSTITVSVNIFYNLYYLTNNSNSVLNKDITYLITFDMTTDRLKEEQFNKEHIEEIYNKIQQNKDVISYGTYEERIIELESSNRPLKDSMLTDLTNKTYHEERPTIRTIIVDENYYKLLNLPIKTEKGFSHQDFQKNSGEKMNVLVGSYFEKYFRIGDAINNQYTIIGFLPENKFIVNNNGANTYLKLEKAMIMPMPIDRYENYESMFLRLHQGTILTLRKDADVKKLQETIQLKGNDVTLYLKNLGEEINEDVTSSRHSEIIGLIVGSLIILFIMAGIVVTTIVSIIMRKREFGIKMVLGESKYGILFQIVLENICIAIAGMVMSMVYFLWRYGAHLQFSKDLNAASVLDLNLNLPILFLVFLFLLLIIIVSNFIVFLFIRKLEPKTLIGGME</sequence>
<evidence type="ECO:0000259" key="8">
    <source>
        <dbReference type="Pfam" id="PF02687"/>
    </source>
</evidence>
<dbReference type="RefSeq" id="WP_070170373.1">
    <property type="nucleotide sequence ID" value="NZ_MUAL01000090.1"/>
</dbReference>
<dbReference type="InterPro" id="IPR050250">
    <property type="entry name" value="Macrolide_Exporter_MacB"/>
</dbReference>
<feature type="transmembrane region" description="Helical" evidence="7">
    <location>
        <begin position="384"/>
        <end position="407"/>
    </location>
</feature>
<dbReference type="GO" id="GO:0005886">
    <property type="term" value="C:plasma membrane"/>
    <property type="evidence" value="ECO:0007669"/>
    <property type="project" value="UniProtKB-SubCell"/>
</dbReference>
<evidence type="ECO:0000256" key="1">
    <source>
        <dbReference type="ARBA" id="ARBA00004651"/>
    </source>
</evidence>
<keyword evidence="5 7" id="KW-0472">Membrane</keyword>
<organism evidence="9 10">
    <name type="scientific">Bacillus cereus</name>
    <dbReference type="NCBI Taxonomy" id="1396"/>
    <lineage>
        <taxon>Bacteria</taxon>
        <taxon>Bacillati</taxon>
        <taxon>Bacillota</taxon>
        <taxon>Bacilli</taxon>
        <taxon>Bacillales</taxon>
        <taxon>Bacillaceae</taxon>
        <taxon>Bacillus</taxon>
        <taxon>Bacillus cereus group</taxon>
    </lineage>
</organism>
<feature type="domain" description="ABC3 transporter permease C-terminal" evidence="8">
    <location>
        <begin position="292"/>
        <end position="412"/>
    </location>
</feature>
<dbReference type="Pfam" id="PF02687">
    <property type="entry name" value="FtsX"/>
    <property type="match status" value="1"/>
</dbReference>
<evidence type="ECO:0000256" key="2">
    <source>
        <dbReference type="ARBA" id="ARBA00022475"/>
    </source>
</evidence>